<dbReference type="InterPro" id="IPR007837">
    <property type="entry name" value="DinB"/>
</dbReference>
<comment type="similarity">
    <text evidence="1">Belongs to the DinB family.</text>
</comment>
<dbReference type="InterPro" id="IPR034660">
    <property type="entry name" value="DinB/YfiT-like"/>
</dbReference>
<organism evidence="4 5">
    <name type="scientific">Mesorhizobium hungaricum</name>
    <dbReference type="NCBI Taxonomy" id="1566387"/>
    <lineage>
        <taxon>Bacteria</taxon>
        <taxon>Pseudomonadati</taxon>
        <taxon>Pseudomonadota</taxon>
        <taxon>Alphaproteobacteria</taxon>
        <taxon>Hyphomicrobiales</taxon>
        <taxon>Phyllobacteriaceae</taxon>
        <taxon>Mesorhizobium</taxon>
    </lineage>
</organism>
<feature type="binding site" evidence="3">
    <location>
        <position position="132"/>
    </location>
    <ligand>
        <name>a divalent metal cation</name>
        <dbReference type="ChEBI" id="CHEBI:60240"/>
    </ligand>
</feature>
<dbReference type="RefSeq" id="WP_024924307.1">
    <property type="nucleotide sequence ID" value="NZ_MDEO01000036.1"/>
</dbReference>
<dbReference type="SUPFAM" id="SSF109854">
    <property type="entry name" value="DinB/YfiT-like putative metalloenzymes"/>
    <property type="match status" value="1"/>
</dbReference>
<reference evidence="4 5" key="1">
    <citation type="submission" date="2016-08" db="EMBL/GenBank/DDBJ databases">
        <title>Whole genome sequence of Mesorhizobium sp. strain UASWS1009 isolated from industrial sewage.</title>
        <authorList>
            <person name="Crovadore J."/>
            <person name="Calmin G."/>
            <person name="Chablais R."/>
            <person name="Cochard B."/>
            <person name="Lefort F."/>
        </authorList>
    </citation>
    <scope>NUCLEOTIDE SEQUENCE [LARGE SCALE GENOMIC DNA]</scope>
    <source>
        <strain evidence="4 5">UASWS1009</strain>
    </source>
</reference>
<dbReference type="Proteomes" id="UP000094412">
    <property type="component" value="Unassembled WGS sequence"/>
</dbReference>
<dbReference type="AlphaFoldDB" id="A0A1C2DDN8"/>
<dbReference type="OrthoDB" id="9807509at2"/>
<evidence type="ECO:0000256" key="1">
    <source>
        <dbReference type="ARBA" id="ARBA00008635"/>
    </source>
</evidence>
<feature type="binding site" evidence="3">
    <location>
        <position position="128"/>
    </location>
    <ligand>
        <name>a divalent metal cation</name>
        <dbReference type="ChEBI" id="CHEBI:60240"/>
    </ligand>
</feature>
<feature type="binding site" evidence="3">
    <location>
        <position position="44"/>
    </location>
    <ligand>
        <name>a divalent metal cation</name>
        <dbReference type="ChEBI" id="CHEBI:60240"/>
    </ligand>
</feature>
<gene>
    <name evidence="4" type="ORF">QV13_25245</name>
</gene>
<evidence type="ECO:0000313" key="4">
    <source>
        <dbReference type="EMBL" id="OCX12881.1"/>
    </source>
</evidence>
<evidence type="ECO:0000313" key="5">
    <source>
        <dbReference type="Proteomes" id="UP000094412"/>
    </source>
</evidence>
<evidence type="ECO:0000256" key="2">
    <source>
        <dbReference type="ARBA" id="ARBA00022723"/>
    </source>
</evidence>
<sequence length="176" mass="19563">MSGLLRTLFGYQAWANEDLFDKLGELDPERYRTELAKAAKLIDHSHVVARIFAAHLTDARHGYMSDASEETPTLQELRAAVAASDHWYVDYVAGVSPASLDERLAFVFTDGDKGCMSREEMLGHVILHGGYHRGEVGRILSQLSITPPWDTLAVHLHRSEPSRRRQAGRPVLAGAD</sequence>
<dbReference type="GO" id="GO:0046872">
    <property type="term" value="F:metal ion binding"/>
    <property type="evidence" value="ECO:0007669"/>
    <property type="project" value="UniProtKB-KW"/>
</dbReference>
<evidence type="ECO:0000256" key="3">
    <source>
        <dbReference type="PIRSR" id="PIRSR607837-1"/>
    </source>
</evidence>
<dbReference type="STRING" id="1566387.QV13_25245"/>
<dbReference type="Pfam" id="PF05163">
    <property type="entry name" value="DinB"/>
    <property type="match status" value="1"/>
</dbReference>
<dbReference type="Gene3D" id="1.20.120.450">
    <property type="entry name" value="dinb family like domain"/>
    <property type="match status" value="1"/>
</dbReference>
<dbReference type="EMBL" id="MDEO01000036">
    <property type="protein sequence ID" value="OCX12881.1"/>
    <property type="molecule type" value="Genomic_DNA"/>
</dbReference>
<keyword evidence="5" id="KW-1185">Reference proteome</keyword>
<protein>
    <submittedName>
        <fullName evidence="4">Damage-inducible protein DinB</fullName>
    </submittedName>
</protein>
<dbReference type="PANTHER" id="PTHR37302">
    <property type="entry name" value="SLR1116 PROTEIN"/>
    <property type="match status" value="1"/>
</dbReference>
<accession>A0A1C2DDN8</accession>
<name>A0A1C2DDN8_9HYPH</name>
<keyword evidence="2 3" id="KW-0479">Metal-binding</keyword>
<proteinExistence type="inferred from homology"/>
<dbReference type="PANTHER" id="PTHR37302:SF1">
    <property type="entry name" value="PROTEIN DINB"/>
    <property type="match status" value="1"/>
</dbReference>
<comment type="caution">
    <text evidence="4">The sequence shown here is derived from an EMBL/GenBank/DDBJ whole genome shotgun (WGS) entry which is preliminary data.</text>
</comment>